<feature type="domain" description="Carboxyltransferase" evidence="4">
    <location>
        <begin position="25"/>
        <end position="308"/>
    </location>
</feature>
<dbReference type="RefSeq" id="WP_306099649.1">
    <property type="nucleotide sequence ID" value="NZ_CP162602.1"/>
</dbReference>
<gene>
    <name evidence="5" type="ORF">AB0763_17060</name>
</gene>
<dbReference type="InterPro" id="IPR052708">
    <property type="entry name" value="PxpC"/>
</dbReference>
<name>A0AB39HKB5_9VIBR</name>
<geneLocation type="plasmid" evidence="5">
    <name>p-HB236076</name>
</geneLocation>
<dbReference type="Gene3D" id="2.40.100.10">
    <property type="entry name" value="Cyclophilin-like"/>
    <property type="match status" value="1"/>
</dbReference>
<dbReference type="AlphaFoldDB" id="A0AB39HKB5"/>
<dbReference type="EMBL" id="CP162602">
    <property type="protein sequence ID" value="XDK26736.1"/>
    <property type="molecule type" value="Genomic_DNA"/>
</dbReference>
<dbReference type="PANTHER" id="PTHR43309:SF4">
    <property type="entry name" value="CARBOXYLTRANSFERASE DOMAIN-CONTAINING PROTEIN"/>
    <property type="match status" value="1"/>
</dbReference>
<organism evidence="5">
    <name type="scientific">Vibrio sp. HB236076</name>
    <dbReference type="NCBI Taxonomy" id="3232307"/>
    <lineage>
        <taxon>Bacteria</taxon>
        <taxon>Pseudomonadati</taxon>
        <taxon>Pseudomonadota</taxon>
        <taxon>Gammaproteobacteria</taxon>
        <taxon>Vibrionales</taxon>
        <taxon>Vibrionaceae</taxon>
        <taxon>Vibrio</taxon>
    </lineage>
</organism>
<evidence type="ECO:0000256" key="3">
    <source>
        <dbReference type="ARBA" id="ARBA00022840"/>
    </source>
</evidence>
<proteinExistence type="predicted"/>
<dbReference type="KEGG" id="vih:AB0763_17060"/>
<keyword evidence="5" id="KW-0614">Plasmid</keyword>
<dbReference type="GO" id="GO:0005524">
    <property type="term" value="F:ATP binding"/>
    <property type="evidence" value="ECO:0007669"/>
    <property type="project" value="UniProtKB-KW"/>
</dbReference>
<dbReference type="SMART" id="SM00797">
    <property type="entry name" value="AHS2"/>
    <property type="match status" value="1"/>
</dbReference>
<evidence type="ECO:0000256" key="2">
    <source>
        <dbReference type="ARBA" id="ARBA00022801"/>
    </source>
</evidence>
<protein>
    <submittedName>
        <fullName evidence="5">Biotin-dependent carboxyltransferase family protein</fullName>
    </submittedName>
</protein>
<evidence type="ECO:0000259" key="4">
    <source>
        <dbReference type="SMART" id="SM00797"/>
    </source>
</evidence>
<evidence type="ECO:0000313" key="5">
    <source>
        <dbReference type="EMBL" id="XDK26736.1"/>
    </source>
</evidence>
<dbReference type="PANTHER" id="PTHR43309">
    <property type="entry name" value="5-OXOPROLINASE SUBUNIT C"/>
    <property type="match status" value="1"/>
</dbReference>
<evidence type="ECO:0000256" key="1">
    <source>
        <dbReference type="ARBA" id="ARBA00022741"/>
    </source>
</evidence>
<dbReference type="InterPro" id="IPR003778">
    <property type="entry name" value="CT_A_B"/>
</dbReference>
<keyword evidence="3" id="KW-0067">ATP-binding</keyword>
<dbReference type="InterPro" id="IPR029000">
    <property type="entry name" value="Cyclophilin-like_dom_sf"/>
</dbReference>
<sequence>MKALLTVKPGMQTLIQDTGRYRVAQMGLSCGGPMDLHAYCWANRLLGNDISSPTLEITLGNAAFKALKDCWLSLTGAPMPADIDGKPLHNWRSFLLKKGQTLSLSVARSGMRAYLAIEGGFVGADVFNSAATVVRNQLGGHPSHPGEALNKGDILQQRPASSSIDKAQWVERHFTRHYDSTLNIAVIESYQAKDFSDHTKRVLYQKPYTLTQQCNRMGAFLEGEPIQGHGDGVISEGIALGAIQLPANGQPIILLNDRQTLGGYPKIGCVSKLSLMKLGQARPGDRIQFYRADLALETDKYRQFVRFFGL</sequence>
<dbReference type="SUPFAM" id="SSF50891">
    <property type="entry name" value="Cyclophilin-like"/>
    <property type="match status" value="1"/>
</dbReference>
<keyword evidence="2" id="KW-0378">Hydrolase</keyword>
<reference evidence="5" key="1">
    <citation type="submission" date="2024-07" db="EMBL/GenBank/DDBJ databases">
        <title>Genome Analysis of a Potential Novel Vibrio Species Secreting pH- and Thermo-stable Alginate Lyase and its Application in Producing Alginate Oligosaccharides.</title>
        <authorList>
            <person name="Huang H."/>
            <person name="Bao K."/>
        </authorList>
    </citation>
    <scope>NUCLEOTIDE SEQUENCE</scope>
    <source>
        <strain evidence="5">HB236076</strain>
        <plasmid evidence="5">p-HB236076</plasmid>
    </source>
</reference>
<accession>A0AB39HKB5</accession>
<dbReference type="GO" id="GO:0016787">
    <property type="term" value="F:hydrolase activity"/>
    <property type="evidence" value="ECO:0007669"/>
    <property type="project" value="UniProtKB-KW"/>
</dbReference>
<dbReference type="NCBIfam" id="TIGR00724">
    <property type="entry name" value="urea_amlyse_rel"/>
    <property type="match status" value="1"/>
</dbReference>
<dbReference type="Pfam" id="PF02626">
    <property type="entry name" value="CT_A_B"/>
    <property type="match status" value="1"/>
</dbReference>
<keyword evidence="1" id="KW-0547">Nucleotide-binding</keyword>